<dbReference type="Proteomes" id="UP000284706">
    <property type="component" value="Unassembled WGS sequence"/>
</dbReference>
<keyword evidence="4" id="KW-1185">Reference proteome</keyword>
<accession>A0A409WLV6</accession>
<dbReference type="EMBL" id="NHYE01005001">
    <property type="protein sequence ID" value="PPQ79469.1"/>
    <property type="molecule type" value="Genomic_DNA"/>
</dbReference>
<name>A0A409WLV6_9AGAR</name>
<evidence type="ECO:0000256" key="1">
    <source>
        <dbReference type="SAM" id="Phobius"/>
    </source>
</evidence>
<dbReference type="Pfam" id="PF20152">
    <property type="entry name" value="DUF6534"/>
    <property type="match status" value="1"/>
</dbReference>
<keyword evidence="1" id="KW-0812">Transmembrane</keyword>
<evidence type="ECO:0000259" key="2">
    <source>
        <dbReference type="Pfam" id="PF20152"/>
    </source>
</evidence>
<feature type="transmembrane region" description="Helical" evidence="1">
    <location>
        <begin position="320"/>
        <end position="347"/>
    </location>
</feature>
<feature type="domain" description="DUF6534" evidence="2">
    <location>
        <begin position="251"/>
        <end position="352"/>
    </location>
</feature>
<dbReference type="STRING" id="231916.A0A409WLV6"/>
<protein>
    <recommendedName>
        <fullName evidence="2">DUF6534 domain-containing protein</fullName>
    </recommendedName>
</protein>
<comment type="caution">
    <text evidence="3">The sequence shown here is derived from an EMBL/GenBank/DDBJ whole genome shotgun (WGS) entry which is preliminary data.</text>
</comment>
<evidence type="ECO:0000313" key="3">
    <source>
        <dbReference type="EMBL" id="PPQ79469.1"/>
    </source>
</evidence>
<sequence>MLGREGIIGKSFFIWKITLHEFLGARLNASRDWYLKSKTNSLNISSVPTSVSVPQASAMTTPNLSDTYGAMYIGCKLFLFLISVFDVLTIPHFQGVLTVQAYLYYESFPKDPLRVKLVVAAVWIADFVHLVLISSAGYHYFIANWGNVPALMQSTEELDLHLALIGVATIICQGFFLHRVWLLSNRQTLLVIVLGLGCLTTFSFDVGMSVVISRALSVATFTKYTPEVIALFSTGAGSEEIHPLTNAFESVDLIIAAFLCYYLMKGRSGVGGYVSSVLALTISECQFDKVLGRSNHAIHSRNWTCYKVAIHVQTQYSFSILLAFACLVAAMHFSLGGLYTNALLASLNARRSLRSRIVSVTPFVPSPNNFSSVISEQTYGTDQSMNGIQVIY</sequence>
<dbReference type="AlphaFoldDB" id="A0A409WLV6"/>
<dbReference type="PANTHER" id="PTHR40465">
    <property type="entry name" value="CHROMOSOME 1, WHOLE GENOME SHOTGUN SEQUENCE"/>
    <property type="match status" value="1"/>
</dbReference>
<proteinExistence type="predicted"/>
<feature type="transmembrane region" description="Helical" evidence="1">
    <location>
        <begin position="160"/>
        <end position="177"/>
    </location>
</feature>
<keyword evidence="1" id="KW-0472">Membrane</keyword>
<dbReference type="InterPro" id="IPR045339">
    <property type="entry name" value="DUF6534"/>
</dbReference>
<organism evidence="3 4">
    <name type="scientific">Gymnopilus dilepis</name>
    <dbReference type="NCBI Taxonomy" id="231916"/>
    <lineage>
        <taxon>Eukaryota</taxon>
        <taxon>Fungi</taxon>
        <taxon>Dikarya</taxon>
        <taxon>Basidiomycota</taxon>
        <taxon>Agaricomycotina</taxon>
        <taxon>Agaricomycetes</taxon>
        <taxon>Agaricomycetidae</taxon>
        <taxon>Agaricales</taxon>
        <taxon>Agaricineae</taxon>
        <taxon>Hymenogastraceae</taxon>
        <taxon>Gymnopilus</taxon>
    </lineage>
</organism>
<feature type="transmembrane region" description="Helical" evidence="1">
    <location>
        <begin position="77"/>
        <end position="105"/>
    </location>
</feature>
<dbReference type="PANTHER" id="PTHR40465:SF1">
    <property type="entry name" value="DUF6534 DOMAIN-CONTAINING PROTEIN"/>
    <property type="match status" value="1"/>
</dbReference>
<reference evidence="3 4" key="1">
    <citation type="journal article" date="2018" name="Evol. Lett.">
        <title>Horizontal gene cluster transfer increased hallucinogenic mushroom diversity.</title>
        <authorList>
            <person name="Reynolds H.T."/>
            <person name="Vijayakumar V."/>
            <person name="Gluck-Thaler E."/>
            <person name="Korotkin H.B."/>
            <person name="Matheny P.B."/>
            <person name="Slot J.C."/>
        </authorList>
    </citation>
    <scope>NUCLEOTIDE SEQUENCE [LARGE SCALE GENOMIC DNA]</scope>
    <source>
        <strain evidence="3 4">SRW20</strain>
    </source>
</reference>
<feature type="transmembrane region" description="Helical" evidence="1">
    <location>
        <begin position="117"/>
        <end position="140"/>
    </location>
</feature>
<feature type="transmembrane region" description="Helical" evidence="1">
    <location>
        <begin position="189"/>
        <end position="212"/>
    </location>
</feature>
<keyword evidence="1" id="KW-1133">Transmembrane helix</keyword>
<dbReference type="OrthoDB" id="2745105at2759"/>
<evidence type="ECO:0000313" key="4">
    <source>
        <dbReference type="Proteomes" id="UP000284706"/>
    </source>
</evidence>
<gene>
    <name evidence="3" type="ORF">CVT26_007712</name>
</gene>
<dbReference type="InParanoid" id="A0A409WLV6"/>